<dbReference type="SUPFAM" id="SSF55347">
    <property type="entry name" value="Glyceraldehyde-3-phosphate dehydrogenase-like, C-terminal domain"/>
    <property type="match status" value="1"/>
</dbReference>
<protein>
    <submittedName>
        <fullName evidence="4">Gfo/Idh/MocA family oxidoreductase</fullName>
    </submittedName>
</protein>
<gene>
    <name evidence="4" type="ORF">IRI77_25210</name>
</gene>
<accession>A0A7S7SHM8</accession>
<dbReference type="EMBL" id="CP063849">
    <property type="protein sequence ID" value="QOY86092.1"/>
    <property type="molecule type" value="Genomic_DNA"/>
</dbReference>
<dbReference type="Pfam" id="PF02894">
    <property type="entry name" value="GFO_IDH_MocA_C"/>
    <property type="match status" value="1"/>
</dbReference>
<reference evidence="4 5" key="1">
    <citation type="submission" date="2020-10" db="EMBL/GenBank/DDBJ databases">
        <title>Complete genome sequence of Paludibaculum fermentans P105T, a facultatively anaerobic acidobacterium capable of dissimilatory Fe(III) reduction.</title>
        <authorList>
            <person name="Dedysh S.N."/>
            <person name="Beletsky A.V."/>
            <person name="Kulichevskaya I.S."/>
            <person name="Mardanov A.V."/>
            <person name="Ravin N.V."/>
        </authorList>
    </citation>
    <scope>NUCLEOTIDE SEQUENCE [LARGE SCALE GENOMIC DNA]</scope>
    <source>
        <strain evidence="4 5">P105</strain>
    </source>
</reference>
<sequence>MPEDRLNSRRAFLATAAAAASAMTARAEKNIKPGITAKSASRTLGANDRIRVGMIGVGIMGTGHLRAFARQAEADKDIEITAISDVYKRHRERAQAISKIDAKNIVVDYRDVLKRDDVDCVLIATPDHWHAQMAIDAFAAGKDVYLQKPITLTVDESAQVIAAAAKYKRVLQVGSQFLSDARWHKVKELIGEGAIGEVLWGQTTYSRNSIVGEWNYYVDEEATPENIDWTRWLGSAKKRPFSAERFFRWRKYWEYSNGIASDLFYHRVGPMLFAMGAQFPTRVSGAGGIYVQKDREVPDTLGIMAEYGKFMIVVAGSMANMSANKYLPEVVYGHSGTILVENDKVTVTPERIAKALNRPTEVKTFDFPTAVRDMARRHSDNFFSCMRTRQTPVLGPELAHQIMVSVMLGCESWRTGEMKLFDPSTQKRGKKAATREGFEGDGKNNPGGPRKEPSV</sequence>
<dbReference type="InterPro" id="IPR050463">
    <property type="entry name" value="Gfo/Idh/MocA_oxidrdct_glycsds"/>
</dbReference>
<dbReference type="PANTHER" id="PTHR43818:SF5">
    <property type="entry name" value="OXIDOREDUCTASE FAMILY PROTEIN"/>
    <property type="match status" value="1"/>
</dbReference>
<dbReference type="SUPFAM" id="SSF51735">
    <property type="entry name" value="NAD(P)-binding Rossmann-fold domains"/>
    <property type="match status" value="1"/>
</dbReference>
<dbReference type="KEGG" id="pfer:IRI77_25210"/>
<dbReference type="Gene3D" id="3.30.360.10">
    <property type="entry name" value="Dihydrodipicolinate Reductase, domain 2"/>
    <property type="match status" value="1"/>
</dbReference>
<dbReference type="Gene3D" id="3.40.50.720">
    <property type="entry name" value="NAD(P)-binding Rossmann-like Domain"/>
    <property type="match status" value="1"/>
</dbReference>
<dbReference type="PROSITE" id="PS51318">
    <property type="entry name" value="TAT"/>
    <property type="match status" value="1"/>
</dbReference>
<evidence type="ECO:0000313" key="5">
    <source>
        <dbReference type="Proteomes" id="UP000593892"/>
    </source>
</evidence>
<feature type="domain" description="Gfo/Idh/MocA-like oxidoreductase N-terminal" evidence="2">
    <location>
        <begin position="50"/>
        <end position="174"/>
    </location>
</feature>
<dbReference type="Proteomes" id="UP000593892">
    <property type="component" value="Chromosome"/>
</dbReference>
<organism evidence="4 5">
    <name type="scientific">Paludibaculum fermentans</name>
    <dbReference type="NCBI Taxonomy" id="1473598"/>
    <lineage>
        <taxon>Bacteria</taxon>
        <taxon>Pseudomonadati</taxon>
        <taxon>Acidobacteriota</taxon>
        <taxon>Terriglobia</taxon>
        <taxon>Bryobacterales</taxon>
        <taxon>Bryobacteraceae</taxon>
        <taxon>Paludibaculum</taxon>
    </lineage>
</organism>
<dbReference type="InterPro" id="IPR036291">
    <property type="entry name" value="NAD(P)-bd_dom_sf"/>
</dbReference>
<feature type="domain" description="Gfo/Idh/MocA-like oxidoreductase C-terminal" evidence="3">
    <location>
        <begin position="187"/>
        <end position="417"/>
    </location>
</feature>
<dbReference type="RefSeq" id="WP_194447761.1">
    <property type="nucleotide sequence ID" value="NZ_CP063849.1"/>
</dbReference>
<dbReference type="PANTHER" id="PTHR43818">
    <property type="entry name" value="BCDNA.GH03377"/>
    <property type="match status" value="1"/>
</dbReference>
<dbReference type="InterPro" id="IPR006311">
    <property type="entry name" value="TAT_signal"/>
</dbReference>
<name>A0A7S7SHM8_PALFE</name>
<evidence type="ECO:0000259" key="3">
    <source>
        <dbReference type="Pfam" id="PF02894"/>
    </source>
</evidence>
<evidence type="ECO:0000256" key="1">
    <source>
        <dbReference type="SAM" id="MobiDB-lite"/>
    </source>
</evidence>
<evidence type="ECO:0000313" key="4">
    <source>
        <dbReference type="EMBL" id="QOY86092.1"/>
    </source>
</evidence>
<dbReference type="Pfam" id="PF01408">
    <property type="entry name" value="GFO_IDH_MocA"/>
    <property type="match status" value="1"/>
</dbReference>
<dbReference type="GO" id="GO:0000166">
    <property type="term" value="F:nucleotide binding"/>
    <property type="evidence" value="ECO:0007669"/>
    <property type="project" value="InterPro"/>
</dbReference>
<feature type="compositionally biased region" description="Basic and acidic residues" evidence="1">
    <location>
        <begin position="433"/>
        <end position="442"/>
    </location>
</feature>
<dbReference type="InterPro" id="IPR000683">
    <property type="entry name" value="Gfo/Idh/MocA-like_OxRdtase_N"/>
</dbReference>
<keyword evidence="5" id="KW-1185">Reference proteome</keyword>
<dbReference type="AlphaFoldDB" id="A0A7S7SHM8"/>
<feature type="region of interest" description="Disordered" evidence="1">
    <location>
        <begin position="419"/>
        <end position="455"/>
    </location>
</feature>
<proteinExistence type="predicted"/>
<evidence type="ECO:0000259" key="2">
    <source>
        <dbReference type="Pfam" id="PF01408"/>
    </source>
</evidence>
<dbReference type="InterPro" id="IPR004104">
    <property type="entry name" value="Gfo/Idh/MocA-like_OxRdtase_C"/>
</dbReference>